<dbReference type="EnsemblMetazoa" id="GBRI033630-RA">
    <property type="protein sequence ID" value="GBRI033630-PA"/>
    <property type="gene ID" value="GBRI033630"/>
</dbReference>
<dbReference type="GO" id="GO:0004860">
    <property type="term" value="F:protein kinase inhibitor activity"/>
    <property type="evidence" value="ECO:0007669"/>
    <property type="project" value="TreeGrafter"/>
</dbReference>
<keyword evidence="5" id="KW-1185">Reference proteome</keyword>
<evidence type="ECO:0000313" key="4">
    <source>
        <dbReference type="EnsemblMetazoa" id="GBRI033630-PA"/>
    </source>
</evidence>
<dbReference type="STRING" id="37001.A0A1A9WV55"/>
<evidence type="ECO:0000313" key="5">
    <source>
        <dbReference type="Proteomes" id="UP000091820"/>
    </source>
</evidence>
<comment type="similarity">
    <text evidence="1">Belongs to the SH3BP5 family.</text>
</comment>
<proteinExistence type="inferred from homology"/>
<keyword evidence="2 3" id="KW-0175">Coiled coil</keyword>
<dbReference type="VEuPathDB" id="VectorBase:GBRI033630"/>
<evidence type="ECO:0000256" key="3">
    <source>
        <dbReference type="SAM" id="Coils"/>
    </source>
</evidence>
<sequence>MLTQTIKALSIHINESSIIPEKYLKFKNFDGNMIYISVRNFGKRRFALTSAPIGVPSTTGPAPPYLNPLNRLHTEQNGLTIKERINNNNENIIIFKLGMLDFSRNVHVEVELFVSGSQLNQVYIDLRSLMCVSKWDYEPCNDILSPRPSKLGTVNSVRNEPSFCPNSVPTEPRIRDSSLPLKIELENLNSATDEINKLEIELEEANSTFRILLNESTRRLKLSTKKLGSCIEKARPYYEALNKARAAQIECQKAAVKFRTANGIHAAAKEMVTVAEQRFMSNSHEWQFDNAWQEMLNHATQKVMDAEKQKTECHAEHQRRTLIFHAAEQKVQQLEERFRRSINKSRPYFEEKQICQDQLQTQKNRIEELQQQVQMAKQTYATALRNLERISDDIHRQRGDYPQLLNTPPPGPREPGVGAELNSPTITDMPSLPDFQMELEKCGYPSITGSQISISGQSQKSSDIASCSSTCNVKTHKNAPLALLTNNQDSENDEDDVVIIKTQRCRESPEYMLEEQTNDYADSTELSSAIVDERDLEALRQKVKFLAVRPIEGGDGQQEQNDVWEHELNATVDKLDHLLLLKECAKQQQQIKQNKLRTCSMRPDSLGAETINKANMVNNSLPITPEHLEQQQPLKKLQKIEPLPAVNVSMRELPLLARLSNEILDQQRIGSKQRRRSLN</sequence>
<name>A0A1A9WV55_9MUSC</name>
<accession>A0A1A9WV55</accession>
<dbReference type="Proteomes" id="UP000091820">
    <property type="component" value="Unassembled WGS sequence"/>
</dbReference>
<dbReference type="PANTHER" id="PTHR19423:SF1">
    <property type="entry name" value="SH3 DOMAIN-BINDING PROTEIN 5"/>
    <property type="match status" value="1"/>
</dbReference>
<dbReference type="PANTHER" id="PTHR19423">
    <property type="entry name" value="SH3 DOMAIN-BINDING PROTEIN 5"/>
    <property type="match status" value="1"/>
</dbReference>
<dbReference type="Pfam" id="PF05276">
    <property type="entry name" value="SH3BP5"/>
    <property type="match status" value="1"/>
</dbReference>
<dbReference type="GO" id="GO:0005737">
    <property type="term" value="C:cytoplasm"/>
    <property type="evidence" value="ECO:0007669"/>
    <property type="project" value="TreeGrafter"/>
</dbReference>
<protein>
    <submittedName>
        <fullName evidence="4">Uncharacterized protein</fullName>
    </submittedName>
</protein>
<feature type="coiled-coil region" evidence="3">
    <location>
        <begin position="324"/>
        <end position="386"/>
    </location>
</feature>
<evidence type="ECO:0000256" key="2">
    <source>
        <dbReference type="ARBA" id="ARBA00023054"/>
    </source>
</evidence>
<reference evidence="4" key="2">
    <citation type="submission" date="2020-05" db="UniProtKB">
        <authorList>
            <consortium name="EnsemblMetazoa"/>
        </authorList>
    </citation>
    <scope>IDENTIFICATION</scope>
    <source>
        <strain evidence="4">IAEA</strain>
    </source>
</reference>
<feature type="coiled-coil region" evidence="3">
    <location>
        <begin position="181"/>
        <end position="215"/>
    </location>
</feature>
<reference evidence="5" key="1">
    <citation type="submission" date="2014-03" db="EMBL/GenBank/DDBJ databases">
        <authorList>
            <person name="Aksoy S."/>
            <person name="Warren W."/>
            <person name="Wilson R.K."/>
        </authorList>
    </citation>
    <scope>NUCLEOTIDE SEQUENCE [LARGE SCALE GENOMIC DNA]</scope>
    <source>
        <strain evidence="5">IAEA</strain>
    </source>
</reference>
<dbReference type="AlphaFoldDB" id="A0A1A9WV55"/>
<dbReference type="GO" id="GO:0035556">
    <property type="term" value="P:intracellular signal transduction"/>
    <property type="evidence" value="ECO:0007669"/>
    <property type="project" value="InterPro"/>
</dbReference>
<organism evidence="4 5">
    <name type="scientific">Glossina brevipalpis</name>
    <dbReference type="NCBI Taxonomy" id="37001"/>
    <lineage>
        <taxon>Eukaryota</taxon>
        <taxon>Metazoa</taxon>
        <taxon>Ecdysozoa</taxon>
        <taxon>Arthropoda</taxon>
        <taxon>Hexapoda</taxon>
        <taxon>Insecta</taxon>
        <taxon>Pterygota</taxon>
        <taxon>Neoptera</taxon>
        <taxon>Endopterygota</taxon>
        <taxon>Diptera</taxon>
        <taxon>Brachycera</taxon>
        <taxon>Muscomorpha</taxon>
        <taxon>Hippoboscoidea</taxon>
        <taxon>Glossinidae</taxon>
        <taxon>Glossina</taxon>
    </lineage>
</organism>
<dbReference type="InterPro" id="IPR007940">
    <property type="entry name" value="SH3BP5"/>
</dbReference>
<evidence type="ECO:0000256" key="1">
    <source>
        <dbReference type="ARBA" id="ARBA00007796"/>
    </source>
</evidence>